<dbReference type="InterPro" id="IPR023387">
    <property type="entry name" value="DUF1653-like_dom"/>
</dbReference>
<dbReference type="InterPro" id="IPR037135">
    <property type="entry name" value="DUF1653-like_dom_sf"/>
</dbReference>
<evidence type="ECO:0000313" key="3">
    <source>
        <dbReference type="Proteomes" id="UP000290244"/>
    </source>
</evidence>
<name>A0A4P6P4N1_9GAMM</name>
<dbReference type="EMBL" id="CP034759">
    <property type="protein sequence ID" value="QBG34357.1"/>
    <property type="molecule type" value="Genomic_DNA"/>
</dbReference>
<gene>
    <name evidence="2" type="ORF">EMK97_00670</name>
</gene>
<feature type="domain" description="DUF1653" evidence="1">
    <location>
        <begin position="5"/>
        <end position="65"/>
    </location>
</feature>
<evidence type="ECO:0000313" key="2">
    <source>
        <dbReference type="EMBL" id="QBG34357.1"/>
    </source>
</evidence>
<evidence type="ECO:0000259" key="1">
    <source>
        <dbReference type="Pfam" id="PF07866"/>
    </source>
</evidence>
<dbReference type="AlphaFoldDB" id="A0A4P6P4N1"/>
<dbReference type="RefSeq" id="WP_130598487.1">
    <property type="nucleotide sequence ID" value="NZ_CP034759.1"/>
</dbReference>
<sequence>MIQAGIYQHFKGSYYKVLHIARHSETEEYLVVYHPQETPDDIWVRPLAMFDETIEREGKTIKRFTLIANQ</sequence>
<organism evidence="2 3">
    <name type="scientific">Litorilituus sediminis</name>
    <dbReference type="NCBI Taxonomy" id="718192"/>
    <lineage>
        <taxon>Bacteria</taxon>
        <taxon>Pseudomonadati</taxon>
        <taxon>Pseudomonadota</taxon>
        <taxon>Gammaproteobacteria</taxon>
        <taxon>Alteromonadales</taxon>
        <taxon>Colwelliaceae</taxon>
        <taxon>Litorilituus</taxon>
    </lineage>
</organism>
<dbReference type="Gene3D" id="2.30.30.320">
    <property type="entry name" value="DUF1653-like domain"/>
    <property type="match status" value="1"/>
</dbReference>
<accession>A0A4P6P4N1</accession>
<dbReference type="KEGG" id="lsd:EMK97_00670"/>
<keyword evidence="3" id="KW-1185">Reference proteome</keyword>
<dbReference type="Proteomes" id="UP000290244">
    <property type="component" value="Chromosome"/>
</dbReference>
<dbReference type="OrthoDB" id="371169at2"/>
<reference evidence="2 3" key="1">
    <citation type="submission" date="2018-12" db="EMBL/GenBank/DDBJ databases">
        <title>Complete genome of Litorilituus sediminis.</title>
        <authorList>
            <person name="Liu A."/>
            <person name="Rong J."/>
        </authorList>
    </citation>
    <scope>NUCLEOTIDE SEQUENCE [LARGE SCALE GENOMIC DNA]</scope>
    <source>
        <strain evidence="2 3">JCM 17549</strain>
    </source>
</reference>
<proteinExistence type="predicted"/>
<protein>
    <submittedName>
        <fullName evidence="2">DUF1653 domain-containing protein</fullName>
    </submittedName>
</protein>
<dbReference type="Pfam" id="PF07866">
    <property type="entry name" value="DUF1653"/>
    <property type="match status" value="1"/>
</dbReference>